<dbReference type="AlphaFoldDB" id="A0A7D4Q6Q4"/>
<reference evidence="2 3" key="1">
    <citation type="submission" date="2020-05" db="EMBL/GenBank/DDBJ databases">
        <title>Mucilaginibacter mali sp. nov.</title>
        <authorList>
            <person name="Kim H.S."/>
            <person name="Lee K.C."/>
            <person name="Suh M.K."/>
            <person name="Kim J.-S."/>
            <person name="Han K.-I."/>
            <person name="Eom M.K."/>
            <person name="Shin Y.K."/>
            <person name="Lee J.-S."/>
        </authorList>
    </citation>
    <scope>NUCLEOTIDE SEQUENCE [LARGE SCALE GENOMIC DNA]</scope>
    <source>
        <strain evidence="2 3">G2-14</strain>
    </source>
</reference>
<organism evidence="2 3">
    <name type="scientific">Mucilaginibacter mali</name>
    <dbReference type="NCBI Taxonomy" id="2740462"/>
    <lineage>
        <taxon>Bacteria</taxon>
        <taxon>Pseudomonadati</taxon>
        <taxon>Bacteroidota</taxon>
        <taxon>Sphingobacteriia</taxon>
        <taxon>Sphingobacteriales</taxon>
        <taxon>Sphingobacteriaceae</taxon>
        <taxon>Mucilaginibacter</taxon>
    </lineage>
</organism>
<dbReference type="RefSeq" id="WP_173417117.1">
    <property type="nucleotide sequence ID" value="NZ_CP054139.1"/>
</dbReference>
<gene>
    <name evidence="2" type="ORF">HQ865_22775</name>
</gene>
<evidence type="ECO:0000313" key="3">
    <source>
        <dbReference type="Proteomes" id="UP000505355"/>
    </source>
</evidence>
<feature type="region of interest" description="Disordered" evidence="1">
    <location>
        <begin position="37"/>
        <end position="58"/>
    </location>
</feature>
<dbReference type="KEGG" id="mmab:HQ865_22775"/>
<protein>
    <submittedName>
        <fullName evidence="2">Uncharacterized protein</fullName>
    </submittedName>
</protein>
<evidence type="ECO:0000313" key="2">
    <source>
        <dbReference type="EMBL" id="QKJ32467.1"/>
    </source>
</evidence>
<dbReference type="EMBL" id="CP054139">
    <property type="protein sequence ID" value="QKJ32467.1"/>
    <property type="molecule type" value="Genomic_DNA"/>
</dbReference>
<accession>A0A7D4Q6Q4</accession>
<evidence type="ECO:0000256" key="1">
    <source>
        <dbReference type="SAM" id="MobiDB-lite"/>
    </source>
</evidence>
<name>A0A7D4Q6Q4_9SPHI</name>
<dbReference type="Proteomes" id="UP000505355">
    <property type="component" value="Chromosome"/>
</dbReference>
<sequence>MKAIKKPNISPLETEIDSKVSLACLFMAAAKCGQLKAGHPNQLTPSSREGDPFTIKNK</sequence>
<keyword evidence="3" id="KW-1185">Reference proteome</keyword>
<proteinExistence type="predicted"/>